<evidence type="ECO:0000256" key="4">
    <source>
        <dbReference type="ARBA" id="ARBA00022833"/>
    </source>
</evidence>
<evidence type="ECO:0000256" key="3">
    <source>
        <dbReference type="ARBA" id="ARBA00022771"/>
    </source>
</evidence>
<evidence type="ECO:0000256" key="7">
    <source>
        <dbReference type="ARBA" id="ARBA00023242"/>
    </source>
</evidence>
<dbReference type="PANTHER" id="PTHR46179">
    <property type="entry name" value="ZINC FINGER PROTEIN"/>
    <property type="match status" value="1"/>
</dbReference>
<feature type="domain" description="C2H2-type" evidence="8">
    <location>
        <begin position="141"/>
        <end position="168"/>
    </location>
</feature>
<dbReference type="GO" id="GO:0006357">
    <property type="term" value="P:regulation of transcription by RNA polymerase II"/>
    <property type="evidence" value="ECO:0007669"/>
    <property type="project" value="TreeGrafter"/>
</dbReference>
<accession>A0A2J6PT35</accession>
<organism evidence="9 10">
    <name type="scientific">Hyaloscypha hepaticicola</name>
    <dbReference type="NCBI Taxonomy" id="2082293"/>
    <lineage>
        <taxon>Eukaryota</taxon>
        <taxon>Fungi</taxon>
        <taxon>Dikarya</taxon>
        <taxon>Ascomycota</taxon>
        <taxon>Pezizomycotina</taxon>
        <taxon>Leotiomycetes</taxon>
        <taxon>Helotiales</taxon>
        <taxon>Hyaloscyphaceae</taxon>
        <taxon>Hyaloscypha</taxon>
    </lineage>
</organism>
<feature type="domain" description="C2H2-type" evidence="8">
    <location>
        <begin position="1"/>
        <end position="26"/>
    </location>
</feature>
<dbReference type="STRING" id="1745343.A0A2J6PT35"/>
<keyword evidence="7" id="KW-0539">Nucleus</keyword>
<name>A0A2J6PT35_9HELO</name>
<dbReference type="EMBL" id="KZ613501">
    <property type="protein sequence ID" value="PMD17149.1"/>
    <property type="molecule type" value="Genomic_DNA"/>
</dbReference>
<dbReference type="SMART" id="SM00355">
    <property type="entry name" value="ZnF_C2H2"/>
    <property type="match status" value="7"/>
</dbReference>
<dbReference type="OrthoDB" id="2687452at2759"/>
<evidence type="ECO:0000256" key="6">
    <source>
        <dbReference type="ARBA" id="ARBA00023163"/>
    </source>
</evidence>
<feature type="domain" description="C2H2-type" evidence="8">
    <location>
        <begin position="103"/>
        <end position="131"/>
    </location>
</feature>
<feature type="domain" description="C2H2-type" evidence="8">
    <location>
        <begin position="71"/>
        <end position="97"/>
    </location>
</feature>
<evidence type="ECO:0000313" key="10">
    <source>
        <dbReference type="Proteomes" id="UP000235672"/>
    </source>
</evidence>
<proteinExistence type="predicted"/>
<evidence type="ECO:0000313" key="9">
    <source>
        <dbReference type="EMBL" id="PMD17149.1"/>
    </source>
</evidence>
<evidence type="ECO:0000259" key="8">
    <source>
        <dbReference type="SMART" id="SM00355"/>
    </source>
</evidence>
<keyword evidence="3" id="KW-0863">Zinc-finger</keyword>
<sequence>MRCEWSSCKKEFFYTIEDFTQHLHRHRDEVRDNFVVPGVCQWPGCRSRKSRVTFQTEADFDQHLKLHMKSHWCHVAGCKHGEGFARQHDLTRHLKTHLKGRAFNCPDSSCASSALGFSRKDKLDAHIKSRHPHLMHITQSRRCDVHGCTIKKPFDSIEDLQAHFATAHEHHRPHHCPVEECTRYNNGFTTRGKLVEHVKAEHDPPNCTFNHCDFRSLGNVMVEHIQRVHQGNWECNLSGCQGSKSKFQYDRFQTRLINHHDIGSLGFAYLHAAIKGDESLFPNGNVVTCKYCSKQRAQSDQSEVSGDQTA</sequence>
<comment type="subcellular location">
    <subcellularLocation>
        <location evidence="1">Nucleus</location>
    </subcellularLocation>
</comment>
<protein>
    <recommendedName>
        <fullName evidence="8">C2H2-type domain-containing protein</fullName>
    </recommendedName>
</protein>
<dbReference type="InterPro" id="IPR013087">
    <property type="entry name" value="Znf_C2H2_type"/>
</dbReference>
<dbReference type="Proteomes" id="UP000235672">
    <property type="component" value="Unassembled WGS sequence"/>
</dbReference>
<keyword evidence="5" id="KW-0805">Transcription regulation</keyword>
<dbReference type="Gene3D" id="3.30.160.60">
    <property type="entry name" value="Classic Zinc Finger"/>
    <property type="match status" value="1"/>
</dbReference>
<dbReference type="GO" id="GO:0005634">
    <property type="term" value="C:nucleus"/>
    <property type="evidence" value="ECO:0007669"/>
    <property type="project" value="UniProtKB-SubCell"/>
</dbReference>
<keyword evidence="10" id="KW-1185">Reference proteome</keyword>
<feature type="domain" description="C2H2-type" evidence="8">
    <location>
        <begin position="174"/>
        <end position="202"/>
    </location>
</feature>
<keyword evidence="6" id="KW-0804">Transcription</keyword>
<reference evidence="9 10" key="1">
    <citation type="submission" date="2016-05" db="EMBL/GenBank/DDBJ databases">
        <title>A degradative enzymes factory behind the ericoid mycorrhizal symbiosis.</title>
        <authorList>
            <consortium name="DOE Joint Genome Institute"/>
            <person name="Martino E."/>
            <person name="Morin E."/>
            <person name="Grelet G."/>
            <person name="Kuo A."/>
            <person name="Kohler A."/>
            <person name="Daghino S."/>
            <person name="Barry K."/>
            <person name="Choi C."/>
            <person name="Cichocki N."/>
            <person name="Clum A."/>
            <person name="Copeland A."/>
            <person name="Hainaut M."/>
            <person name="Haridas S."/>
            <person name="Labutti K."/>
            <person name="Lindquist E."/>
            <person name="Lipzen A."/>
            <person name="Khouja H.-R."/>
            <person name="Murat C."/>
            <person name="Ohm R."/>
            <person name="Olson A."/>
            <person name="Spatafora J."/>
            <person name="Veneault-Fourrey C."/>
            <person name="Henrissat B."/>
            <person name="Grigoriev I."/>
            <person name="Martin F."/>
            <person name="Perotto S."/>
        </authorList>
    </citation>
    <scope>NUCLEOTIDE SEQUENCE [LARGE SCALE GENOMIC DNA]</scope>
    <source>
        <strain evidence="9 10">UAMH 7357</strain>
    </source>
</reference>
<feature type="domain" description="C2H2-type" evidence="8">
    <location>
        <begin position="205"/>
        <end position="229"/>
    </location>
</feature>
<keyword evidence="4" id="KW-0862">Zinc</keyword>
<gene>
    <name evidence="9" type="ORF">NA56DRAFT_280791</name>
</gene>
<evidence type="ECO:0000256" key="2">
    <source>
        <dbReference type="ARBA" id="ARBA00022723"/>
    </source>
</evidence>
<feature type="domain" description="C2H2-type" evidence="8">
    <location>
        <begin position="38"/>
        <end position="67"/>
    </location>
</feature>
<keyword evidence="2" id="KW-0479">Metal-binding</keyword>
<evidence type="ECO:0000256" key="1">
    <source>
        <dbReference type="ARBA" id="ARBA00004123"/>
    </source>
</evidence>
<dbReference type="InterPro" id="IPR051061">
    <property type="entry name" value="Zinc_finger_trans_reg"/>
</dbReference>
<dbReference type="PANTHER" id="PTHR46179:SF13">
    <property type="entry name" value="C2H2-TYPE DOMAIN-CONTAINING PROTEIN"/>
    <property type="match status" value="1"/>
</dbReference>
<dbReference type="AlphaFoldDB" id="A0A2J6PT35"/>
<dbReference type="GO" id="GO:0008270">
    <property type="term" value="F:zinc ion binding"/>
    <property type="evidence" value="ECO:0007669"/>
    <property type="project" value="UniProtKB-KW"/>
</dbReference>
<evidence type="ECO:0000256" key="5">
    <source>
        <dbReference type="ARBA" id="ARBA00023015"/>
    </source>
</evidence>